<dbReference type="GO" id="GO:0007165">
    <property type="term" value="P:signal transduction"/>
    <property type="evidence" value="ECO:0007669"/>
    <property type="project" value="InterPro"/>
</dbReference>
<evidence type="ECO:0000313" key="4">
    <source>
        <dbReference type="Proteomes" id="UP000823399"/>
    </source>
</evidence>
<proteinExistence type="predicted"/>
<gene>
    <name evidence="3" type="ORF">F5147DRAFT_650240</name>
    <name evidence="2" type="ORF">F5147DRAFT_660143</name>
</gene>
<dbReference type="OrthoDB" id="2690699at2759"/>
<feature type="domain" description="Rho-GAP" evidence="1">
    <location>
        <begin position="1"/>
        <end position="140"/>
    </location>
</feature>
<dbReference type="AlphaFoldDB" id="A0A9P7JL82"/>
<name>A0A9P7JL82_9AGAM</name>
<dbReference type="GO" id="GO:0005096">
    <property type="term" value="F:GTPase activator activity"/>
    <property type="evidence" value="ECO:0007669"/>
    <property type="project" value="TreeGrafter"/>
</dbReference>
<dbReference type="GeneID" id="64695693"/>
<dbReference type="Gene3D" id="1.10.555.10">
    <property type="entry name" value="Rho GTPase activation protein"/>
    <property type="match status" value="1"/>
</dbReference>
<dbReference type="InterPro" id="IPR008936">
    <property type="entry name" value="Rho_GTPase_activation_prot"/>
</dbReference>
<dbReference type="EMBL" id="JABBWM010000268">
    <property type="protein sequence ID" value="KAG2083569.1"/>
    <property type="molecule type" value="Genomic_DNA"/>
</dbReference>
<dbReference type="Pfam" id="PF00620">
    <property type="entry name" value="RhoGAP"/>
    <property type="match status" value="1"/>
</dbReference>
<dbReference type="InterPro" id="IPR000198">
    <property type="entry name" value="RhoGAP_dom"/>
</dbReference>
<evidence type="ECO:0000313" key="3">
    <source>
        <dbReference type="EMBL" id="KAG2113836.1"/>
    </source>
</evidence>
<reference evidence="2" key="1">
    <citation type="journal article" date="2020" name="New Phytol.">
        <title>Comparative genomics reveals dynamic genome evolution in host specialist ectomycorrhizal fungi.</title>
        <authorList>
            <person name="Lofgren L.A."/>
            <person name="Nguyen N.H."/>
            <person name="Vilgalys R."/>
            <person name="Ruytinx J."/>
            <person name="Liao H.L."/>
            <person name="Branco S."/>
            <person name="Kuo A."/>
            <person name="LaButti K."/>
            <person name="Lipzen A."/>
            <person name="Andreopoulos W."/>
            <person name="Pangilinan J."/>
            <person name="Riley R."/>
            <person name="Hundley H."/>
            <person name="Na H."/>
            <person name="Barry K."/>
            <person name="Grigoriev I.V."/>
            <person name="Stajich J.E."/>
            <person name="Kennedy P.G."/>
        </authorList>
    </citation>
    <scope>NUCLEOTIDE SEQUENCE</scope>
    <source>
        <strain evidence="2">FC423</strain>
    </source>
</reference>
<dbReference type="SUPFAM" id="SSF48350">
    <property type="entry name" value="GTPase activation domain, GAP"/>
    <property type="match status" value="1"/>
</dbReference>
<dbReference type="PROSITE" id="PS50238">
    <property type="entry name" value="RHOGAP"/>
    <property type="match status" value="1"/>
</dbReference>
<dbReference type="EMBL" id="JABBWM010000011">
    <property type="protein sequence ID" value="KAG2113836.1"/>
    <property type="molecule type" value="Genomic_DNA"/>
</dbReference>
<dbReference type="RefSeq" id="XP_041296130.1">
    <property type="nucleotide sequence ID" value="XM_041433434.1"/>
</dbReference>
<dbReference type="Proteomes" id="UP000823399">
    <property type="component" value="Unassembled WGS sequence"/>
</dbReference>
<accession>A0A9P7JL82</accession>
<comment type="caution">
    <text evidence="2">The sequence shown here is derived from an EMBL/GenBank/DDBJ whole genome shotgun (WGS) entry which is preliminary data.</text>
</comment>
<organism evidence="2 4">
    <name type="scientific">Suillus discolor</name>
    <dbReference type="NCBI Taxonomy" id="1912936"/>
    <lineage>
        <taxon>Eukaryota</taxon>
        <taxon>Fungi</taxon>
        <taxon>Dikarya</taxon>
        <taxon>Basidiomycota</taxon>
        <taxon>Agaricomycotina</taxon>
        <taxon>Agaricomycetes</taxon>
        <taxon>Agaricomycetidae</taxon>
        <taxon>Boletales</taxon>
        <taxon>Suillineae</taxon>
        <taxon>Suillaceae</taxon>
        <taxon>Suillus</taxon>
    </lineage>
</organism>
<evidence type="ECO:0000259" key="1">
    <source>
        <dbReference type="PROSITE" id="PS50238"/>
    </source>
</evidence>
<dbReference type="PANTHER" id="PTHR45876">
    <property type="entry name" value="FI04035P"/>
    <property type="match status" value="1"/>
</dbReference>
<protein>
    <recommendedName>
        <fullName evidence="1">Rho-GAP domain-containing protein</fullName>
    </recommendedName>
</protein>
<evidence type="ECO:0000313" key="2">
    <source>
        <dbReference type="EMBL" id="KAG2083569.1"/>
    </source>
</evidence>
<sequence length="140" mass="16172">MRSAEDARWGFNFWVTRSIVFFTRPATEQVTRSWDPPAVFLRTEGDRGDVNIDRDYYTLDSVDDSESHVLASLLKLWLRELWDALIPEEMYNDNIAHSREPTVNLALVMAPNLLRCNPESMTVVFTLANVQYAKCSPIIF</sequence>
<dbReference type="GO" id="GO:0005737">
    <property type="term" value="C:cytoplasm"/>
    <property type="evidence" value="ECO:0007669"/>
    <property type="project" value="TreeGrafter"/>
</dbReference>
<keyword evidence="4" id="KW-1185">Reference proteome</keyword>
<dbReference type="PANTHER" id="PTHR45876:SF8">
    <property type="entry name" value="FI04035P"/>
    <property type="match status" value="1"/>
</dbReference>